<comment type="caution">
    <text evidence="1">The sequence shown here is derived from an EMBL/GenBank/DDBJ whole genome shotgun (WGS) entry which is preliminary data.</text>
</comment>
<dbReference type="AlphaFoldDB" id="A0A392SC35"/>
<accession>A0A392SC35</accession>
<protein>
    <submittedName>
        <fullName evidence="1">Uncharacterized protein</fullName>
    </submittedName>
</protein>
<evidence type="ECO:0000313" key="1">
    <source>
        <dbReference type="EMBL" id="MCI45416.1"/>
    </source>
</evidence>
<sequence length="66" mass="6690">MFNFLSIKFIGSNRGSHSEGAADVASAPGLGSITPGVSSVVEMPLSVQPILPVEALAPPVVDKVCP</sequence>
<name>A0A392SC35_9FABA</name>
<proteinExistence type="predicted"/>
<keyword evidence="2" id="KW-1185">Reference proteome</keyword>
<reference evidence="1 2" key="1">
    <citation type="journal article" date="2018" name="Front. Plant Sci.">
        <title>Red Clover (Trifolium pratense) and Zigzag Clover (T. medium) - A Picture of Genomic Similarities and Differences.</title>
        <authorList>
            <person name="Dluhosova J."/>
            <person name="Istvanek J."/>
            <person name="Nedelnik J."/>
            <person name="Repkova J."/>
        </authorList>
    </citation>
    <scope>NUCLEOTIDE SEQUENCE [LARGE SCALE GENOMIC DNA]</scope>
    <source>
        <strain evidence="2">cv. 10/8</strain>
        <tissue evidence="1">Leaf</tissue>
    </source>
</reference>
<organism evidence="1 2">
    <name type="scientific">Trifolium medium</name>
    <dbReference type="NCBI Taxonomy" id="97028"/>
    <lineage>
        <taxon>Eukaryota</taxon>
        <taxon>Viridiplantae</taxon>
        <taxon>Streptophyta</taxon>
        <taxon>Embryophyta</taxon>
        <taxon>Tracheophyta</taxon>
        <taxon>Spermatophyta</taxon>
        <taxon>Magnoliopsida</taxon>
        <taxon>eudicotyledons</taxon>
        <taxon>Gunneridae</taxon>
        <taxon>Pentapetalae</taxon>
        <taxon>rosids</taxon>
        <taxon>fabids</taxon>
        <taxon>Fabales</taxon>
        <taxon>Fabaceae</taxon>
        <taxon>Papilionoideae</taxon>
        <taxon>50 kb inversion clade</taxon>
        <taxon>NPAAA clade</taxon>
        <taxon>Hologalegina</taxon>
        <taxon>IRL clade</taxon>
        <taxon>Trifolieae</taxon>
        <taxon>Trifolium</taxon>
    </lineage>
</organism>
<feature type="non-terminal residue" evidence="1">
    <location>
        <position position="66"/>
    </location>
</feature>
<dbReference type="Proteomes" id="UP000265520">
    <property type="component" value="Unassembled WGS sequence"/>
</dbReference>
<evidence type="ECO:0000313" key="2">
    <source>
        <dbReference type="Proteomes" id="UP000265520"/>
    </source>
</evidence>
<dbReference type="EMBL" id="LXQA010343950">
    <property type="protein sequence ID" value="MCI45416.1"/>
    <property type="molecule type" value="Genomic_DNA"/>
</dbReference>